<feature type="transmembrane region" description="Helical" evidence="1">
    <location>
        <begin position="21"/>
        <end position="39"/>
    </location>
</feature>
<evidence type="ECO:0000313" key="3">
    <source>
        <dbReference type="EMBL" id="SHF92331.1"/>
    </source>
</evidence>
<dbReference type="InterPro" id="IPR011432">
    <property type="entry name" value="Shr-like_HID"/>
</dbReference>
<keyword evidence="1" id="KW-1133">Transmembrane helix</keyword>
<dbReference type="Gene3D" id="2.60.40.10">
    <property type="entry name" value="Immunoglobulins"/>
    <property type="match status" value="1"/>
</dbReference>
<proteinExistence type="predicted"/>
<dbReference type="STRING" id="1484053.SAMN05444274_11332"/>
<dbReference type="InterPro" id="IPR026444">
    <property type="entry name" value="Secre_tail"/>
</dbReference>
<dbReference type="InterPro" id="IPR011004">
    <property type="entry name" value="Trimer_LpxA-like_sf"/>
</dbReference>
<evidence type="ECO:0000256" key="1">
    <source>
        <dbReference type="SAM" id="Phobius"/>
    </source>
</evidence>
<dbReference type="InterPro" id="IPR013783">
    <property type="entry name" value="Ig-like_fold"/>
</dbReference>
<dbReference type="Gene3D" id="2.60.120.260">
    <property type="entry name" value="Galactose-binding domain-like"/>
    <property type="match status" value="1"/>
</dbReference>
<dbReference type="PROSITE" id="PS50853">
    <property type="entry name" value="FN3"/>
    <property type="match status" value="1"/>
</dbReference>
<dbReference type="Gene3D" id="2.160.10.10">
    <property type="entry name" value="Hexapeptide repeat proteins"/>
    <property type="match status" value="1"/>
</dbReference>
<dbReference type="NCBIfam" id="TIGR04183">
    <property type="entry name" value="Por_Secre_tail"/>
    <property type="match status" value="1"/>
</dbReference>
<dbReference type="EMBL" id="FQUM01000013">
    <property type="protein sequence ID" value="SHF92331.1"/>
    <property type="molecule type" value="Genomic_DNA"/>
</dbReference>
<gene>
    <name evidence="3" type="ORF">SAMN05444274_11332</name>
</gene>
<dbReference type="OrthoDB" id="9802005at2"/>
<accession>A0A1M5FMD2</accession>
<dbReference type="InterPro" id="IPR045690">
    <property type="entry name" value="DUF6055"/>
</dbReference>
<dbReference type="RefSeq" id="WP_073003353.1">
    <property type="nucleotide sequence ID" value="NZ_FQUM01000013.1"/>
</dbReference>
<keyword evidence="1" id="KW-0812">Transmembrane</keyword>
<dbReference type="InterPro" id="IPR003961">
    <property type="entry name" value="FN3_dom"/>
</dbReference>
<feature type="domain" description="Fibronectin type-III" evidence="2">
    <location>
        <begin position="1139"/>
        <end position="1224"/>
    </location>
</feature>
<dbReference type="Pfam" id="PF07550">
    <property type="entry name" value="Shr-like_HID"/>
    <property type="match status" value="1"/>
</dbReference>
<evidence type="ECO:0000259" key="2">
    <source>
        <dbReference type="PROSITE" id="PS50853"/>
    </source>
</evidence>
<evidence type="ECO:0000313" key="4">
    <source>
        <dbReference type="Proteomes" id="UP000184164"/>
    </source>
</evidence>
<dbReference type="Pfam" id="PF19527">
    <property type="entry name" value="DUF6055"/>
    <property type="match status" value="1"/>
</dbReference>
<dbReference type="SUPFAM" id="SSF49265">
    <property type="entry name" value="Fibronectin type III"/>
    <property type="match status" value="1"/>
</dbReference>
<reference evidence="3 4" key="1">
    <citation type="submission" date="2016-11" db="EMBL/GenBank/DDBJ databases">
        <authorList>
            <person name="Jaros S."/>
            <person name="Januszkiewicz K."/>
            <person name="Wedrychowicz H."/>
        </authorList>
    </citation>
    <scope>NUCLEOTIDE SEQUENCE [LARGE SCALE GENOMIC DNA]</scope>
    <source>
        <strain evidence="3 4">DSM 26910</strain>
    </source>
</reference>
<keyword evidence="4" id="KW-1185">Reference proteome</keyword>
<dbReference type="CDD" id="cd00063">
    <property type="entry name" value="FN3"/>
    <property type="match status" value="1"/>
</dbReference>
<sequence>MLILNLIIVVKNKCEVVSGHFYAFILAFFLLFCGISSTLSGQQNIAVKADGVYTSHVSPWETLDAVNDGFEPSGSGDKTHGAYGNWTGNIGVWNWVEYNWEDYYVISQSEVYWWTDGGGIQIPDSSFIEYWDVADNTWLEVPNHNGYKHLENEYSVVAFDEIYTNKIRLHCKSNTEATGILEWKVVGDMAEKLPGHVDLDISNELALSTTSTVTLSLKDNVGNAVTGYNFVYDVIITNSLKNVNESFQVNGVNYSESAGKVRLLETDDNGKISFDIVLPASIDPGDGISIELFYNNGLVKAGSEFSFYQPAMDSPMIVADNTNNSVDFDIELTFVDNPDWRKQIYEVTINNQTLDTTAYDLTSGKISLKPSSLNPALTGMGLKTVKIFAYGYGTVSIEQQINAGELSTERTKVGTYLVLTKNQFTQIFCEANDQYNNPIPGLKFLYDIEITNSNSTSQEQYVINGRTSSVNSSANQMGESSDEGYAEMDIQMPSEIDINDGIVIKVKTEEGQLVGQVNYEASSSEKSVYVQRAVRNHPDFSWERTAQSENFILYWGSKIEGDPISESNGNLKFDPVVILNALETVMSYWTDSINFIDNPDEGNMAKYKFEAVLNETWSSGFGGWAFGGSADDVIGSMWIHPQAASGGVGALAHEFGHMCQAMILIQNPGYGLKTPWAGFFWESHTCFMDWFYKDYGFDIGMSRYIMTSSMQYSTTRRHYQNVLFLQYLYDKYGLQTINDIWKNANPEMSHPLTSLRDSVLGYTQSDLNDDFGHHAMRNVTWDYSNKDLFEKYVNKVDQSTINRRYTILERIKNMDDWYIVPREMAPADYGFNIIPFYPDSSVSQISIDFYGYENEPAGGAGWRYGIVEVDNSGTPTYGELQKSKEGTLTYSVANTDNEFYFVVSGAPAEHHNYFWEPGFPKIYRYPYKVRFNGAKPAGHKVGYNRRIEENSGTTHVNGGGWVASTANVESSVYVGPNAQVLGNALVRGNVRIEDYAIVKDDAQVSGNAIIKDWALVGKNAVVKDNVIVEKRSRVYTNCEISENALVTGSAIVYYGSKVKGDAVAKDLAFLFNLTLSGTAVLGGDGEEFQTVSEGIYLQVQNAAGANRNGVDGLDFHLSNVDINPTISDYFCPNGDYPTGSFNLKAENIQDKSVALKWDTPESKYGIKKYYVLQEDNVKEITTSNAVSFSNLISNYNYTFRVVGIDSLGNYTPYSNSVTFQTLVTSISSEIQEHDNFKISNLYPQQRICVIAPDINRKNILEIYTISGQLVYKKSFVAETSVNHSAIGGSGIYLVKVNNGEIRENSKVYLNN</sequence>
<name>A0A1M5FMD2_9BACT</name>
<organism evidence="3 4">
    <name type="scientific">Mariniphaga anaerophila</name>
    <dbReference type="NCBI Taxonomy" id="1484053"/>
    <lineage>
        <taxon>Bacteria</taxon>
        <taxon>Pseudomonadati</taxon>
        <taxon>Bacteroidota</taxon>
        <taxon>Bacteroidia</taxon>
        <taxon>Marinilabiliales</taxon>
        <taxon>Prolixibacteraceae</taxon>
        <taxon>Mariniphaga</taxon>
    </lineage>
</organism>
<dbReference type="Proteomes" id="UP000184164">
    <property type="component" value="Unassembled WGS sequence"/>
</dbReference>
<keyword evidence="1" id="KW-0472">Membrane</keyword>
<dbReference type="Pfam" id="PF00041">
    <property type="entry name" value="fn3"/>
    <property type="match status" value="1"/>
</dbReference>
<dbReference type="SUPFAM" id="SSF51161">
    <property type="entry name" value="Trimeric LpxA-like enzymes"/>
    <property type="match status" value="1"/>
</dbReference>
<protein>
    <submittedName>
        <fullName evidence="3">Por secretion system C-terminal sorting domain-containing protein</fullName>
    </submittedName>
</protein>
<dbReference type="InterPro" id="IPR036116">
    <property type="entry name" value="FN3_sf"/>
</dbReference>
<dbReference type="SMART" id="SM00060">
    <property type="entry name" value="FN3"/>
    <property type="match status" value="2"/>
</dbReference>